<dbReference type="EMBL" id="BAAATZ010000007">
    <property type="protein sequence ID" value="GAA2724890.1"/>
    <property type="molecule type" value="Genomic_DNA"/>
</dbReference>
<dbReference type="Pfam" id="PF09995">
    <property type="entry name" value="MPAB_Lcp_cat"/>
    <property type="match status" value="1"/>
</dbReference>
<dbReference type="RefSeq" id="WP_344450346.1">
    <property type="nucleotide sequence ID" value="NZ_BAAATZ010000007.1"/>
</dbReference>
<name>A0ABP6GNS8_9ACTN</name>
<feature type="domain" description="ER-bound oxygenase mpaB/mpaB'/Rubber oxygenase catalytic" evidence="2">
    <location>
        <begin position="157"/>
        <end position="384"/>
    </location>
</feature>
<dbReference type="Proteomes" id="UP001501842">
    <property type="component" value="Unassembled WGS sequence"/>
</dbReference>
<sequence length="467" mass="52012">MPTAMPSPAAADRHPFDYYHRPGMPLRPGPEAAAVSPLWLTRPHHEMFSPWIPVNAVPRRTPLTGLFDDHRWQGDELMDAVVAAFGGIGMSRGRRMLDQALDQGIEAVADPPAELVELFRHLDDPPEWFDARRWERGRRLWIDSSLSGKLTMLFSDAMGTFVGAEVSSATGQTRRFLADFRRRELETATWFYDVTRPGGVDRRSPVFKSIVRVRLMHAQARLALRRAWGDEHFARHGNPVSNAMTMGAAVTFGLMPVLFDHSRGRRISPADLDDVMLYWAYIAHLMGVADELVPRGAVEGMQLAHHMILTAGGPTPWTVITVDAVCKRLLSRDPRLRRLQIEALGPVFGLVAALTGEPLVRALLRDSPLADVRLRPWQGLARAATRFNVLLRRIGDHLPGARSRFERRTKDGDVWQRRAVASVAARARRAGITGTPYDHHDTSVPSPAAPGDPSPAEASKGRRPRAE</sequence>
<evidence type="ECO:0000313" key="3">
    <source>
        <dbReference type="EMBL" id="GAA2724890.1"/>
    </source>
</evidence>
<protein>
    <submittedName>
        <fullName evidence="3">Oxygenase MpaB family protein</fullName>
    </submittedName>
</protein>
<evidence type="ECO:0000313" key="4">
    <source>
        <dbReference type="Proteomes" id="UP001501842"/>
    </source>
</evidence>
<evidence type="ECO:0000256" key="1">
    <source>
        <dbReference type="SAM" id="MobiDB-lite"/>
    </source>
</evidence>
<comment type="caution">
    <text evidence="3">The sequence shown here is derived from an EMBL/GenBank/DDBJ whole genome shotgun (WGS) entry which is preliminary data.</text>
</comment>
<reference evidence="4" key="1">
    <citation type="journal article" date="2019" name="Int. J. Syst. Evol. Microbiol.">
        <title>The Global Catalogue of Microorganisms (GCM) 10K type strain sequencing project: providing services to taxonomists for standard genome sequencing and annotation.</title>
        <authorList>
            <consortium name="The Broad Institute Genomics Platform"/>
            <consortium name="The Broad Institute Genome Sequencing Center for Infectious Disease"/>
            <person name="Wu L."/>
            <person name="Ma J."/>
        </authorList>
    </citation>
    <scope>NUCLEOTIDE SEQUENCE [LARGE SCALE GENOMIC DNA]</scope>
    <source>
        <strain evidence="4">JCM 8201</strain>
    </source>
</reference>
<gene>
    <name evidence="3" type="ORF">GCM10010439_23590</name>
</gene>
<dbReference type="PANTHER" id="PTHR37539">
    <property type="entry name" value="SECRETED PROTEIN-RELATED"/>
    <property type="match status" value="1"/>
</dbReference>
<dbReference type="PANTHER" id="PTHR37539:SF1">
    <property type="entry name" value="ER-BOUND OXYGENASE MPAB_MPAB'_RUBBER OXYGENASE CATALYTIC DOMAIN-CONTAINING PROTEIN"/>
    <property type="match status" value="1"/>
</dbReference>
<organism evidence="3 4">
    <name type="scientific">Actinocorallia aurantiaca</name>
    <dbReference type="NCBI Taxonomy" id="46204"/>
    <lineage>
        <taxon>Bacteria</taxon>
        <taxon>Bacillati</taxon>
        <taxon>Actinomycetota</taxon>
        <taxon>Actinomycetes</taxon>
        <taxon>Streptosporangiales</taxon>
        <taxon>Thermomonosporaceae</taxon>
        <taxon>Actinocorallia</taxon>
    </lineage>
</organism>
<feature type="region of interest" description="Disordered" evidence="1">
    <location>
        <begin position="430"/>
        <end position="467"/>
    </location>
</feature>
<proteinExistence type="predicted"/>
<dbReference type="InterPro" id="IPR018713">
    <property type="entry name" value="MPAB/Lcp_cat_dom"/>
</dbReference>
<dbReference type="InterPro" id="IPR037473">
    <property type="entry name" value="Lcp-like"/>
</dbReference>
<evidence type="ECO:0000259" key="2">
    <source>
        <dbReference type="Pfam" id="PF09995"/>
    </source>
</evidence>
<keyword evidence="4" id="KW-1185">Reference proteome</keyword>
<accession>A0ABP6GNS8</accession>